<reference evidence="1" key="1">
    <citation type="submission" date="2020-05" db="EMBL/GenBank/DDBJ databases">
        <authorList>
            <person name="Chiriac C."/>
            <person name="Salcher M."/>
            <person name="Ghai R."/>
            <person name="Kavagutti S V."/>
        </authorList>
    </citation>
    <scope>NUCLEOTIDE SEQUENCE</scope>
</reference>
<protein>
    <submittedName>
        <fullName evidence="1">Uncharacterized protein</fullName>
    </submittedName>
</protein>
<evidence type="ECO:0000313" key="1">
    <source>
        <dbReference type="EMBL" id="CAB4242183.1"/>
    </source>
</evidence>
<organism evidence="1">
    <name type="scientific">uncultured Caudovirales phage</name>
    <dbReference type="NCBI Taxonomy" id="2100421"/>
    <lineage>
        <taxon>Viruses</taxon>
        <taxon>Duplodnaviria</taxon>
        <taxon>Heunggongvirae</taxon>
        <taxon>Uroviricota</taxon>
        <taxon>Caudoviricetes</taxon>
        <taxon>Peduoviridae</taxon>
        <taxon>Maltschvirus</taxon>
        <taxon>Maltschvirus maltsch</taxon>
    </lineage>
</organism>
<gene>
    <name evidence="1" type="ORF">UFOVP83_17</name>
</gene>
<accession>A0A6J5TCK2</accession>
<dbReference type="EMBL" id="LR797826">
    <property type="protein sequence ID" value="CAB4242183.1"/>
    <property type="molecule type" value="Genomic_DNA"/>
</dbReference>
<sequence length="171" mass="19393">MSIAAKLGQSAELAEQIKTKTITFNVGEATITLRVRIPVKREMEAILEAVAKPDPARVEAIYLDMSKQIRESIDAGGEDFLKSVNTEKEMIKVTDNDIILDGTSMRNMANLTAMWEMKVESYFHLLRSETDEELNEPYEQIAAELPEQVIRQFVEEIEAVIRPTYKSAKKN</sequence>
<name>A0A6J5TCK2_9CAUD</name>
<proteinExistence type="predicted"/>